<dbReference type="AlphaFoldDB" id="A0A830EJ46"/>
<dbReference type="PANTHER" id="PTHR33279:SF6">
    <property type="entry name" value="SULFUR CARRIER PROTEIN YEDF-RELATED"/>
    <property type="match status" value="1"/>
</dbReference>
<dbReference type="EMBL" id="BMNM01000008">
    <property type="protein sequence ID" value="GGI81909.1"/>
    <property type="molecule type" value="Genomic_DNA"/>
</dbReference>
<dbReference type="Pfam" id="PF01206">
    <property type="entry name" value="TusA"/>
    <property type="match status" value="1"/>
</dbReference>
<dbReference type="Gene3D" id="3.30.110.40">
    <property type="entry name" value="TusA-like domain"/>
    <property type="match status" value="1"/>
</dbReference>
<protein>
    <recommendedName>
        <fullName evidence="2">UPF0033 domain-containing protein</fullName>
    </recommendedName>
</protein>
<sequence>MDSTIDVRGLQCPTPINVVSNAISKAEIGSVLTILTDDFICFMMLQRVLRILNVEIKETVQLDENNYRIVVAKSHEIS</sequence>
<dbReference type="RefSeq" id="WP_188603666.1">
    <property type="nucleotide sequence ID" value="NZ_AP026830.1"/>
</dbReference>
<evidence type="ECO:0000313" key="6">
    <source>
        <dbReference type="Proteomes" id="UP001060771"/>
    </source>
</evidence>
<evidence type="ECO:0000256" key="1">
    <source>
        <dbReference type="ARBA" id="ARBA00008984"/>
    </source>
</evidence>
<organism evidence="4 5">
    <name type="scientific">Vulcanisaeta souniana JCM 11219</name>
    <dbReference type="NCBI Taxonomy" id="1293586"/>
    <lineage>
        <taxon>Archaea</taxon>
        <taxon>Thermoproteota</taxon>
        <taxon>Thermoprotei</taxon>
        <taxon>Thermoproteales</taxon>
        <taxon>Thermoproteaceae</taxon>
        <taxon>Vulcanisaeta</taxon>
    </lineage>
</organism>
<evidence type="ECO:0000313" key="3">
    <source>
        <dbReference type="EMBL" id="BDR92817.1"/>
    </source>
</evidence>
<dbReference type="Proteomes" id="UP001060771">
    <property type="component" value="Chromosome"/>
</dbReference>
<dbReference type="InterPro" id="IPR036868">
    <property type="entry name" value="TusA-like_sf"/>
</dbReference>
<evidence type="ECO:0000259" key="2">
    <source>
        <dbReference type="Pfam" id="PF01206"/>
    </source>
</evidence>
<dbReference type="GeneID" id="76207450"/>
<name>A0A830EJ46_9CREN</name>
<dbReference type="SUPFAM" id="SSF64307">
    <property type="entry name" value="SirA-like"/>
    <property type="match status" value="1"/>
</dbReference>
<evidence type="ECO:0000313" key="5">
    <source>
        <dbReference type="Proteomes" id="UP000657075"/>
    </source>
</evidence>
<comment type="similarity">
    <text evidence="1">Belongs to the sulfur carrier protein TusA family.</text>
</comment>
<dbReference type="OrthoDB" id="45650at2157"/>
<reference evidence="4" key="1">
    <citation type="journal article" date="2014" name="Int. J. Syst. Evol. Microbiol.">
        <title>Complete genome sequence of Corynebacterium casei LMG S-19264T (=DSM 44701T), isolated from a smear-ripened cheese.</title>
        <authorList>
            <consortium name="US DOE Joint Genome Institute (JGI-PGF)"/>
            <person name="Walter F."/>
            <person name="Albersmeier A."/>
            <person name="Kalinowski J."/>
            <person name="Ruckert C."/>
        </authorList>
    </citation>
    <scope>NUCLEOTIDE SEQUENCE</scope>
    <source>
        <strain evidence="4">JCM 11219</strain>
    </source>
</reference>
<dbReference type="EMBL" id="AP026830">
    <property type="protein sequence ID" value="BDR92817.1"/>
    <property type="molecule type" value="Genomic_DNA"/>
</dbReference>
<accession>A0A830EJ46</accession>
<reference evidence="3" key="4">
    <citation type="journal article" date="2023" name="Microbiol. Resour. Announc.">
        <title>Complete Genome Sequence of Vulcanisaeta souniana Strain IC-059, a Hyperthermophilic Archaeon Isolated from Hot Spring Water in Japan.</title>
        <authorList>
            <person name="Kato S."/>
            <person name="Itoh T."/>
            <person name="Wu L."/>
            <person name="Ma J."/>
            <person name="Ohkuma M."/>
        </authorList>
    </citation>
    <scope>NUCLEOTIDE SEQUENCE</scope>
    <source>
        <strain evidence="3">JCM 11219</strain>
    </source>
</reference>
<reference evidence="4" key="2">
    <citation type="submission" date="2020-09" db="EMBL/GenBank/DDBJ databases">
        <authorList>
            <person name="Sun Q."/>
            <person name="Ohkuma M."/>
        </authorList>
    </citation>
    <scope>NUCLEOTIDE SEQUENCE</scope>
    <source>
        <strain evidence="4">JCM 11219</strain>
    </source>
</reference>
<dbReference type="InterPro" id="IPR001455">
    <property type="entry name" value="TusA-like"/>
</dbReference>
<evidence type="ECO:0000313" key="4">
    <source>
        <dbReference type="EMBL" id="GGI81909.1"/>
    </source>
</evidence>
<dbReference type="Proteomes" id="UP000657075">
    <property type="component" value="Unassembled WGS sequence"/>
</dbReference>
<reference evidence="6" key="3">
    <citation type="submission" date="2022-09" db="EMBL/GenBank/DDBJ databases">
        <title>Complete genome sequence of Vulcanisaeta souniana.</title>
        <authorList>
            <person name="Kato S."/>
            <person name="Itoh T."/>
            <person name="Ohkuma M."/>
        </authorList>
    </citation>
    <scope>NUCLEOTIDE SEQUENCE [LARGE SCALE GENOMIC DNA]</scope>
    <source>
        <strain evidence="6">JCM 11219</strain>
    </source>
</reference>
<feature type="domain" description="UPF0033" evidence="2">
    <location>
        <begin position="4"/>
        <end position="73"/>
    </location>
</feature>
<proteinExistence type="inferred from homology"/>
<keyword evidence="6" id="KW-1185">Reference proteome</keyword>
<gene>
    <name evidence="4" type="ORF">GCM10007112_18290</name>
    <name evidence="3" type="ORF">Vsou_19100</name>
</gene>
<dbReference type="PANTHER" id="PTHR33279">
    <property type="entry name" value="SULFUR CARRIER PROTEIN YEDF-RELATED"/>
    <property type="match status" value="1"/>
</dbReference>
<dbReference type="CDD" id="cd00291">
    <property type="entry name" value="SirA_YedF_YeeD"/>
    <property type="match status" value="1"/>
</dbReference>